<dbReference type="GeneID" id="19902969"/>
<organism evidence="1 2">
    <name type="scientific">Coniosporium apollinis (strain CBS 100218)</name>
    <name type="common">Rock-inhabiting black yeast</name>
    <dbReference type="NCBI Taxonomy" id="1168221"/>
    <lineage>
        <taxon>Eukaryota</taxon>
        <taxon>Fungi</taxon>
        <taxon>Dikarya</taxon>
        <taxon>Ascomycota</taxon>
        <taxon>Pezizomycotina</taxon>
        <taxon>Dothideomycetes</taxon>
        <taxon>Dothideomycetes incertae sedis</taxon>
        <taxon>Coniosporium</taxon>
    </lineage>
</organism>
<evidence type="ECO:0000313" key="2">
    <source>
        <dbReference type="Proteomes" id="UP000016924"/>
    </source>
</evidence>
<dbReference type="HOGENOM" id="CLU_1384089_0_0_1"/>
<proteinExistence type="predicted"/>
<dbReference type="RefSeq" id="XP_007781582.1">
    <property type="nucleotide sequence ID" value="XM_007783392.1"/>
</dbReference>
<name>R7YWE9_CONA1</name>
<protein>
    <submittedName>
        <fullName evidence="1">Uncharacterized protein</fullName>
    </submittedName>
</protein>
<gene>
    <name evidence="1" type="ORF">W97_05658</name>
</gene>
<evidence type="ECO:0000313" key="1">
    <source>
        <dbReference type="EMBL" id="EON66265.1"/>
    </source>
</evidence>
<accession>R7YWE9</accession>
<dbReference type="OrthoDB" id="21678at2759"/>
<sequence length="197" mass="21405">MNKIVVDLNSKLKDAATRAGPQVIFVNWNSHVDALSGRYCEPFVKETDVSHDSAAFCYRGTTADDEGTTILPQSLGNPQLTLQRVDTSDGARTSDWKGDDLEIDEMGGARIPNGNWLPDKLGWIFHPQKCGHMLMAYAAKRALDDDNVKRLGIPKAPIIIVDQCPANSGPATHAGIHGKCYSDEPSGDHVSFTVTDV</sequence>
<dbReference type="EMBL" id="JH767579">
    <property type="protein sequence ID" value="EON66265.1"/>
    <property type="molecule type" value="Genomic_DNA"/>
</dbReference>
<reference evidence="2" key="1">
    <citation type="submission" date="2012-06" db="EMBL/GenBank/DDBJ databases">
        <title>The genome sequence of Coniosporium apollinis CBS 100218.</title>
        <authorList>
            <consortium name="The Broad Institute Genome Sequencing Platform"/>
            <person name="Cuomo C."/>
            <person name="Gorbushina A."/>
            <person name="Noack S."/>
            <person name="Walker B."/>
            <person name="Young S.K."/>
            <person name="Zeng Q."/>
            <person name="Gargeya S."/>
            <person name="Fitzgerald M."/>
            <person name="Haas B."/>
            <person name="Abouelleil A."/>
            <person name="Alvarado L."/>
            <person name="Arachchi H.M."/>
            <person name="Berlin A.M."/>
            <person name="Chapman S.B."/>
            <person name="Goldberg J."/>
            <person name="Griggs A."/>
            <person name="Gujja S."/>
            <person name="Hansen M."/>
            <person name="Howarth C."/>
            <person name="Imamovic A."/>
            <person name="Larimer J."/>
            <person name="McCowan C."/>
            <person name="Montmayeur A."/>
            <person name="Murphy C."/>
            <person name="Neiman D."/>
            <person name="Pearson M."/>
            <person name="Priest M."/>
            <person name="Roberts A."/>
            <person name="Saif S."/>
            <person name="Shea T."/>
            <person name="Sisk P."/>
            <person name="Sykes S."/>
            <person name="Wortman J."/>
            <person name="Nusbaum C."/>
            <person name="Birren B."/>
        </authorList>
    </citation>
    <scope>NUCLEOTIDE SEQUENCE [LARGE SCALE GENOMIC DNA]</scope>
    <source>
        <strain evidence="2">CBS 100218</strain>
    </source>
</reference>
<dbReference type="AlphaFoldDB" id="R7YWE9"/>
<dbReference type="Proteomes" id="UP000016924">
    <property type="component" value="Unassembled WGS sequence"/>
</dbReference>
<keyword evidence="2" id="KW-1185">Reference proteome</keyword>